<comment type="similarity">
    <text evidence="1">Belongs to the PspA/Vipp/IM30 family.</text>
</comment>
<protein>
    <submittedName>
        <fullName evidence="4">Phage shock protein A</fullName>
    </submittedName>
</protein>
<organism evidence="4 5">
    <name type="scientific">Paenibacillus hunanensis</name>
    <dbReference type="NCBI Taxonomy" id="539262"/>
    <lineage>
        <taxon>Bacteria</taxon>
        <taxon>Bacillati</taxon>
        <taxon>Bacillota</taxon>
        <taxon>Bacilli</taxon>
        <taxon>Bacillales</taxon>
        <taxon>Paenibacillaceae</taxon>
        <taxon>Paenibacillus</taxon>
    </lineage>
</organism>
<evidence type="ECO:0000256" key="2">
    <source>
        <dbReference type="SAM" id="Coils"/>
    </source>
</evidence>
<dbReference type="EMBL" id="JAVDQH010000010">
    <property type="protein sequence ID" value="MDR6244927.1"/>
    <property type="molecule type" value="Genomic_DNA"/>
</dbReference>
<dbReference type="InterPro" id="IPR007157">
    <property type="entry name" value="PspA_VIPP1"/>
</dbReference>
<dbReference type="PANTHER" id="PTHR31088:SF6">
    <property type="entry name" value="PHAGE SHOCK PROTEIN A"/>
    <property type="match status" value="1"/>
</dbReference>
<evidence type="ECO:0000256" key="1">
    <source>
        <dbReference type="ARBA" id="ARBA00043985"/>
    </source>
</evidence>
<evidence type="ECO:0000313" key="4">
    <source>
        <dbReference type="EMBL" id="MDR6244927.1"/>
    </source>
</evidence>
<keyword evidence="5" id="KW-1185">Reference proteome</keyword>
<comment type="caution">
    <text evidence="4">The sequence shown here is derived from an EMBL/GenBank/DDBJ whole genome shotgun (WGS) entry which is preliminary data.</text>
</comment>
<sequence length="226" mass="25092">MSMWTRLRDVMKANVYSLLQQSDNPERTARQAMEQFTSELGQVKAETAAVLADEARTKRALDESSAELNKLQRYAEKSVQQGDETAALRFLDKKASLAAKHVELQTAYERASARATAMKTMQSKLVADLDRLQTRYTELQSRMDAANAQIANGSATNALQAMEERANQALHEAEAWAEVRGGGQQEEDLDVLIARLETGMNAQPDPTAIPTPQQELDQLKQQNGKL</sequence>
<dbReference type="RefSeq" id="WP_188774540.1">
    <property type="nucleotide sequence ID" value="NZ_BMMB01000002.1"/>
</dbReference>
<keyword evidence="2" id="KW-0175">Coiled coil</keyword>
<dbReference type="PANTHER" id="PTHR31088">
    <property type="entry name" value="MEMBRANE-ASSOCIATED PROTEIN VIPP1, CHLOROPLASTIC"/>
    <property type="match status" value="1"/>
</dbReference>
<evidence type="ECO:0000313" key="5">
    <source>
        <dbReference type="Proteomes" id="UP001185028"/>
    </source>
</evidence>
<accession>A0ABU1J1T1</accession>
<dbReference type="Pfam" id="PF04012">
    <property type="entry name" value="PspA_IM30"/>
    <property type="match status" value="1"/>
</dbReference>
<evidence type="ECO:0000256" key="3">
    <source>
        <dbReference type="SAM" id="MobiDB-lite"/>
    </source>
</evidence>
<proteinExistence type="inferred from homology"/>
<name>A0ABU1J1T1_9BACL</name>
<reference evidence="4 5" key="1">
    <citation type="submission" date="2023-07" db="EMBL/GenBank/DDBJ databases">
        <title>Genomic Encyclopedia of Type Strains, Phase IV (KMG-IV): sequencing the most valuable type-strain genomes for metagenomic binning, comparative biology and taxonomic classification.</title>
        <authorList>
            <person name="Goeker M."/>
        </authorList>
    </citation>
    <scope>NUCLEOTIDE SEQUENCE [LARGE SCALE GENOMIC DNA]</scope>
    <source>
        <strain evidence="4 5">DSM 22170</strain>
    </source>
</reference>
<feature type="region of interest" description="Disordered" evidence="3">
    <location>
        <begin position="197"/>
        <end position="226"/>
    </location>
</feature>
<feature type="compositionally biased region" description="Polar residues" evidence="3">
    <location>
        <begin position="210"/>
        <end position="226"/>
    </location>
</feature>
<dbReference type="Proteomes" id="UP001185028">
    <property type="component" value="Unassembled WGS sequence"/>
</dbReference>
<gene>
    <name evidence="4" type="ORF">JOC58_002824</name>
</gene>
<feature type="coiled-coil region" evidence="2">
    <location>
        <begin position="122"/>
        <end position="179"/>
    </location>
</feature>